<dbReference type="Proteomes" id="UP000318626">
    <property type="component" value="Chromosome"/>
</dbReference>
<proteinExistence type="predicted"/>
<protein>
    <submittedName>
        <fullName evidence="1">Uncharacterized protein</fullName>
    </submittedName>
</protein>
<dbReference type="AlphaFoldDB" id="A0A518C1T3"/>
<gene>
    <name evidence="1" type="ORF">Pan97_01540</name>
</gene>
<organism evidence="1 2">
    <name type="scientific">Bremerella volcania</name>
    <dbReference type="NCBI Taxonomy" id="2527984"/>
    <lineage>
        <taxon>Bacteria</taxon>
        <taxon>Pseudomonadati</taxon>
        <taxon>Planctomycetota</taxon>
        <taxon>Planctomycetia</taxon>
        <taxon>Pirellulales</taxon>
        <taxon>Pirellulaceae</taxon>
        <taxon>Bremerella</taxon>
    </lineage>
</organism>
<name>A0A518C1T3_9BACT</name>
<dbReference type="EMBL" id="CP036289">
    <property type="protein sequence ID" value="QDU73187.1"/>
    <property type="molecule type" value="Genomic_DNA"/>
</dbReference>
<evidence type="ECO:0000313" key="1">
    <source>
        <dbReference type="EMBL" id="QDU73187.1"/>
    </source>
</evidence>
<sequence>MIFSRILSFAGMLLAVVLGIDAMIACWNQTIYLTSSTRVDDFHSYPLSESRPNTSLLKTDEIVPESFNSFQFVRMNTTSFIEELRFHRSGSGIYRYVDFNNPEMPVMQTEFFVSDWHIAAICAVLRNADFCSLDDAYEADVPFQFAMAIRVESLGVGKEVVCREYFPKRFDQVVKYLNRDFLPGLGLQHHSFKPVPKSEAEQWKHFMIDMPLPDEWATQKETLDQ</sequence>
<dbReference type="RefSeq" id="WP_144969817.1">
    <property type="nucleotide sequence ID" value="NZ_CP036289.1"/>
</dbReference>
<dbReference type="KEGG" id="bvo:Pan97_01540"/>
<keyword evidence="2" id="KW-1185">Reference proteome</keyword>
<accession>A0A518C1T3</accession>
<reference evidence="2" key="1">
    <citation type="submission" date="2019-02" db="EMBL/GenBank/DDBJ databases">
        <title>Deep-cultivation of Planctomycetes and their phenomic and genomic characterization uncovers novel biology.</title>
        <authorList>
            <person name="Wiegand S."/>
            <person name="Jogler M."/>
            <person name="Boedeker C."/>
            <person name="Pinto D."/>
            <person name="Vollmers J."/>
            <person name="Rivas-Marin E."/>
            <person name="Kohn T."/>
            <person name="Peeters S.H."/>
            <person name="Heuer A."/>
            <person name="Rast P."/>
            <person name="Oberbeckmann S."/>
            <person name="Bunk B."/>
            <person name="Jeske O."/>
            <person name="Meyerdierks A."/>
            <person name="Storesund J.E."/>
            <person name="Kallscheuer N."/>
            <person name="Luecker S."/>
            <person name="Lage O.M."/>
            <person name="Pohl T."/>
            <person name="Merkel B.J."/>
            <person name="Hornburger P."/>
            <person name="Mueller R.-W."/>
            <person name="Bruemmer F."/>
            <person name="Labrenz M."/>
            <person name="Spormann A.M."/>
            <person name="Op den Camp H."/>
            <person name="Overmann J."/>
            <person name="Amann R."/>
            <person name="Jetten M.S.M."/>
            <person name="Mascher T."/>
            <person name="Medema M.H."/>
            <person name="Devos D.P."/>
            <person name="Kaster A.-K."/>
            <person name="Ovreas L."/>
            <person name="Rohde M."/>
            <person name="Galperin M.Y."/>
            <person name="Jogler C."/>
        </authorList>
    </citation>
    <scope>NUCLEOTIDE SEQUENCE [LARGE SCALE GENOMIC DNA]</scope>
    <source>
        <strain evidence="2">Pan97</strain>
    </source>
</reference>
<evidence type="ECO:0000313" key="2">
    <source>
        <dbReference type="Proteomes" id="UP000318626"/>
    </source>
</evidence>